<dbReference type="AlphaFoldDB" id="A0A4S3B6A2"/>
<reference evidence="1 2" key="1">
    <citation type="submission" date="2019-01" db="EMBL/GenBank/DDBJ databases">
        <title>Vagococcus silagei sp. nov. isolated from brewer's grain.</title>
        <authorList>
            <person name="Guu J.-R."/>
        </authorList>
    </citation>
    <scope>NUCLEOTIDE SEQUENCE [LARGE SCALE GENOMIC DNA]</scope>
    <source>
        <strain evidence="1 2">2B-2</strain>
    </source>
</reference>
<evidence type="ECO:0000313" key="2">
    <source>
        <dbReference type="Proteomes" id="UP000310506"/>
    </source>
</evidence>
<keyword evidence="1" id="KW-0808">Transferase</keyword>
<dbReference type="OrthoDB" id="9795206at2"/>
<dbReference type="SUPFAM" id="SSF55729">
    <property type="entry name" value="Acyl-CoA N-acyltransferases (Nat)"/>
    <property type="match status" value="1"/>
</dbReference>
<gene>
    <name evidence="1" type="ORF">ESZ54_00925</name>
</gene>
<protein>
    <submittedName>
        <fullName evidence="1">GNAT family N-acetyltransferase</fullName>
    </submittedName>
</protein>
<sequence>MGLVTAYWEDEDLKQWIEVGMLIYDASLWSQGIETTALSEWLHYLFVLFDYLPHIGFTTWSGNKGMQILG</sequence>
<dbReference type="GO" id="GO:0016740">
    <property type="term" value="F:transferase activity"/>
    <property type="evidence" value="ECO:0007669"/>
    <property type="project" value="UniProtKB-KW"/>
</dbReference>
<evidence type="ECO:0000313" key="1">
    <source>
        <dbReference type="EMBL" id="THB62442.1"/>
    </source>
</evidence>
<accession>A0A4S3B6A2</accession>
<organism evidence="1 2">
    <name type="scientific">Vagococcus silagei</name>
    <dbReference type="NCBI Taxonomy" id="2508885"/>
    <lineage>
        <taxon>Bacteria</taxon>
        <taxon>Bacillati</taxon>
        <taxon>Bacillota</taxon>
        <taxon>Bacilli</taxon>
        <taxon>Lactobacillales</taxon>
        <taxon>Enterococcaceae</taxon>
        <taxon>Vagococcus</taxon>
    </lineage>
</organism>
<dbReference type="Gene3D" id="3.40.630.30">
    <property type="match status" value="1"/>
</dbReference>
<proteinExistence type="predicted"/>
<dbReference type="Proteomes" id="UP000310506">
    <property type="component" value="Unassembled WGS sequence"/>
</dbReference>
<comment type="caution">
    <text evidence="1">The sequence shown here is derived from an EMBL/GenBank/DDBJ whole genome shotgun (WGS) entry which is preliminary data.</text>
</comment>
<dbReference type="InterPro" id="IPR016181">
    <property type="entry name" value="Acyl_CoA_acyltransferase"/>
</dbReference>
<keyword evidence="2" id="KW-1185">Reference proteome</keyword>
<name>A0A4S3B6A2_9ENTE</name>
<dbReference type="EMBL" id="SDGV01000001">
    <property type="protein sequence ID" value="THB62442.1"/>
    <property type="molecule type" value="Genomic_DNA"/>
</dbReference>